<feature type="compositionally biased region" description="Pro residues" evidence="1">
    <location>
        <begin position="302"/>
        <end position="317"/>
    </location>
</feature>
<feature type="region of interest" description="Disordered" evidence="1">
    <location>
        <begin position="286"/>
        <end position="366"/>
    </location>
</feature>
<proteinExistence type="predicted"/>
<feature type="region of interest" description="Disordered" evidence="1">
    <location>
        <begin position="175"/>
        <end position="197"/>
    </location>
</feature>
<evidence type="ECO:0000313" key="3">
    <source>
        <dbReference type="Proteomes" id="UP000887581"/>
    </source>
</evidence>
<feature type="compositionally biased region" description="Pro residues" evidence="1">
    <location>
        <begin position="329"/>
        <end position="366"/>
    </location>
</feature>
<feature type="chain" id="PRO_5037271768" evidence="2">
    <location>
        <begin position="21"/>
        <end position="554"/>
    </location>
</feature>
<evidence type="ECO:0000256" key="2">
    <source>
        <dbReference type="SAM" id="SignalP"/>
    </source>
</evidence>
<organism evidence="3 4">
    <name type="scientific">Setaria digitata</name>
    <dbReference type="NCBI Taxonomy" id="48799"/>
    <lineage>
        <taxon>Eukaryota</taxon>
        <taxon>Metazoa</taxon>
        <taxon>Ecdysozoa</taxon>
        <taxon>Nematoda</taxon>
        <taxon>Chromadorea</taxon>
        <taxon>Rhabditida</taxon>
        <taxon>Spirurina</taxon>
        <taxon>Spiruromorpha</taxon>
        <taxon>Filarioidea</taxon>
        <taxon>Setariidae</taxon>
        <taxon>Setaria</taxon>
    </lineage>
</organism>
<feature type="compositionally biased region" description="Low complexity" evidence="1">
    <location>
        <begin position="318"/>
        <end position="328"/>
    </location>
</feature>
<feature type="signal peptide" evidence="2">
    <location>
        <begin position="1"/>
        <end position="20"/>
    </location>
</feature>
<dbReference type="PANTHER" id="PTHR33995:SF8">
    <property type="entry name" value="PRION-LIKE-(Q_N-RICH)-DOMAIN-BEARING PROTEIN"/>
    <property type="match status" value="1"/>
</dbReference>
<dbReference type="AlphaFoldDB" id="A0A915PZE7"/>
<reference evidence="4" key="1">
    <citation type="submission" date="2022-11" db="UniProtKB">
        <authorList>
            <consortium name="WormBaseParasite"/>
        </authorList>
    </citation>
    <scope>IDENTIFICATION</scope>
</reference>
<name>A0A915PZE7_9BILA</name>
<evidence type="ECO:0000313" key="4">
    <source>
        <dbReference type="WBParaSite" id="sdigi.contig493.g8650.t1"/>
    </source>
</evidence>
<feature type="compositionally biased region" description="Acidic residues" evidence="1">
    <location>
        <begin position="177"/>
        <end position="188"/>
    </location>
</feature>
<dbReference type="WBParaSite" id="sdigi.contig493.g8650.t1">
    <property type="protein sequence ID" value="sdigi.contig493.g8650.t1"/>
    <property type="gene ID" value="sdigi.contig493.g8650"/>
</dbReference>
<keyword evidence="2" id="KW-0732">Signal</keyword>
<protein>
    <submittedName>
        <fullName evidence="4">Uncharacterized protein</fullName>
    </submittedName>
</protein>
<evidence type="ECO:0000256" key="1">
    <source>
        <dbReference type="SAM" id="MobiDB-lite"/>
    </source>
</evidence>
<keyword evidence="3" id="KW-1185">Reference proteome</keyword>
<dbReference type="Proteomes" id="UP000887581">
    <property type="component" value="Unplaced"/>
</dbReference>
<accession>A0A915PZE7</accession>
<sequence>MTTNVRFFILFLTAIKLTILELLSHTIIKFEPFQATDILSAYQHFNTSIADTKFSNDNVKIVEKRRTNRDETLLAAFDNLLEQRIRGNIVPQCPCVIKPGTNKCIAYDSRYQAASIEEALVAFRDVTMDDDIFLPPDVILRNISLQIDDYDDDDDDDSVENPTKSSTSLRNISLQIDDYDDDDDDDSVENPTKSSTSNADVFACRSLECQTCAAILLRRIKQMGMVPMDVKLSIKLPETFDPRHCPRIRFIRPVVMPTVPQESPFMGQLMDRGLRYAGILRPGQPIFFTPARRNRSRSTTRRPPPLPPRIPRPPSLPQLPQRSRLVLPPLQPQPPLAPPPPPPQLPLPPPLSLRLPPLPQPLSPQPAVPVVPPPRAVVPASPTSVISTPVQRQFHSQLFQPSNLLEYASPRPWFPGYNAEIGGRHRSERKKSKKRIKRRADPPVLGTRYVISCMQHGEADDDGMLALCSTCWTWRKLPSDYFPPLINELVCGQDNDGHCLSGWGKCQQKYRNFDVLRKVNGNWQPTTISTATCCDCRIRAGTEIHPLVVGKRQS</sequence>
<dbReference type="InterPro" id="IPR029034">
    <property type="entry name" value="Cystine-knot_cytokine"/>
</dbReference>
<dbReference type="SUPFAM" id="SSF57501">
    <property type="entry name" value="Cystine-knot cytokines"/>
    <property type="match status" value="1"/>
</dbReference>
<dbReference type="PANTHER" id="PTHR33995">
    <property type="entry name" value="PROTEIN CBG18546"/>
    <property type="match status" value="1"/>
</dbReference>